<organism evidence="1 2">
    <name type="scientific">Panagrolaimus sp. PS1159</name>
    <dbReference type="NCBI Taxonomy" id="55785"/>
    <lineage>
        <taxon>Eukaryota</taxon>
        <taxon>Metazoa</taxon>
        <taxon>Ecdysozoa</taxon>
        <taxon>Nematoda</taxon>
        <taxon>Chromadorea</taxon>
        <taxon>Rhabditida</taxon>
        <taxon>Tylenchina</taxon>
        <taxon>Panagrolaimomorpha</taxon>
        <taxon>Panagrolaimoidea</taxon>
        <taxon>Panagrolaimidae</taxon>
        <taxon>Panagrolaimus</taxon>
    </lineage>
</organism>
<protein>
    <submittedName>
        <fullName evidence="2">NIDO domain-containing protein</fullName>
    </submittedName>
</protein>
<dbReference type="Proteomes" id="UP000887580">
    <property type="component" value="Unplaced"/>
</dbReference>
<evidence type="ECO:0000313" key="2">
    <source>
        <dbReference type="WBParaSite" id="PS1159_v2.g5901.t2"/>
    </source>
</evidence>
<sequence>MKLLFIFLLLLLNILQILCFQNYQGFRQRRQVDGSSNGSQIDLNITVPYIFSARLYPYGTSKDDKLVQVDPTAFNLQTPLKLLDHTYNSLFVHKDGFISLSGDGNAPIPLIAVYWTKIKTGKVYFRESFDSTILNVAQNEVNIQYRYGSEFRPTSVAIITWETSDGVINIQYRYGSEFRPTSVAIITWETSDGNTDGNVFQLALILGDSGCFAHIVYSKLTSNSDAVAGFTSDDETSTYFALPGSGTPAAIQLVEKSNIGIPGEWLFRIDSEQIYLCGAGFQGLECVDSCLPTQWYLDCSKQCHCADGNPCNTETGECPDAKCNPGWIGAPICNEDIDECAENANLCPTEQPDCVNTPGAYLCLCFEYDNSTNSCLGNADKGHPEAGKSATIAVPIMELNPRLPQRIQETTQKATTRRIRPTFAF</sequence>
<name>A0AC35GKE5_9BILA</name>
<evidence type="ECO:0000313" key="1">
    <source>
        <dbReference type="Proteomes" id="UP000887580"/>
    </source>
</evidence>
<proteinExistence type="predicted"/>
<dbReference type="WBParaSite" id="PS1159_v2.g5901.t2">
    <property type="protein sequence ID" value="PS1159_v2.g5901.t2"/>
    <property type="gene ID" value="PS1159_v2.g5901"/>
</dbReference>
<reference evidence="2" key="1">
    <citation type="submission" date="2022-11" db="UniProtKB">
        <authorList>
            <consortium name="WormBaseParasite"/>
        </authorList>
    </citation>
    <scope>IDENTIFICATION</scope>
</reference>
<accession>A0AC35GKE5</accession>